<feature type="domain" description="C2H2-type" evidence="17">
    <location>
        <begin position="303"/>
        <end position="326"/>
    </location>
</feature>
<evidence type="ECO:0000256" key="5">
    <source>
        <dbReference type="ARBA" id="ARBA00022723"/>
    </source>
</evidence>
<name>A0ABM1MHJ6_NICVS</name>
<protein>
    <submittedName>
        <fullName evidence="19">Zinc finger protein 423</fullName>
    </submittedName>
</protein>
<feature type="region of interest" description="Disordered" evidence="16">
    <location>
        <begin position="1"/>
        <end position="105"/>
    </location>
</feature>
<feature type="compositionally biased region" description="Polar residues" evidence="16">
    <location>
        <begin position="413"/>
        <end position="422"/>
    </location>
</feature>
<dbReference type="Pfam" id="PF00096">
    <property type="entry name" value="zf-C2H2"/>
    <property type="match status" value="3"/>
</dbReference>
<dbReference type="PROSITE" id="PS00028">
    <property type="entry name" value="ZINC_FINGER_C2H2_1"/>
    <property type="match status" value="17"/>
</dbReference>
<evidence type="ECO:0000313" key="19">
    <source>
        <dbReference type="RefSeq" id="XP_017774046.1"/>
    </source>
</evidence>
<dbReference type="RefSeq" id="XP_017774046.1">
    <property type="nucleotide sequence ID" value="XM_017918557.1"/>
</dbReference>
<evidence type="ECO:0000256" key="1">
    <source>
        <dbReference type="ARBA" id="ARBA00004123"/>
    </source>
</evidence>
<evidence type="ECO:0000256" key="12">
    <source>
        <dbReference type="ARBA" id="ARBA00023159"/>
    </source>
</evidence>
<keyword evidence="18" id="KW-1185">Reference proteome</keyword>
<proteinExistence type="inferred from homology"/>
<keyword evidence="11" id="KW-0238">DNA-binding</keyword>
<evidence type="ECO:0000256" key="10">
    <source>
        <dbReference type="ARBA" id="ARBA00023015"/>
    </source>
</evidence>
<evidence type="ECO:0000256" key="2">
    <source>
        <dbReference type="ARBA" id="ARBA00006991"/>
    </source>
</evidence>
<evidence type="ECO:0000256" key="7">
    <source>
        <dbReference type="ARBA" id="ARBA00022771"/>
    </source>
</evidence>
<feature type="domain" description="C2H2-type" evidence="17">
    <location>
        <begin position="1024"/>
        <end position="1051"/>
    </location>
</feature>
<feature type="domain" description="C2H2-type" evidence="17">
    <location>
        <begin position="117"/>
        <end position="144"/>
    </location>
</feature>
<feature type="domain" description="C2H2-type" evidence="17">
    <location>
        <begin position="995"/>
        <end position="1017"/>
    </location>
</feature>
<feature type="domain" description="C2H2-type" evidence="17">
    <location>
        <begin position="201"/>
        <end position="228"/>
    </location>
</feature>
<evidence type="ECO:0000313" key="18">
    <source>
        <dbReference type="Proteomes" id="UP000695000"/>
    </source>
</evidence>
<feature type="compositionally biased region" description="Acidic residues" evidence="16">
    <location>
        <begin position="47"/>
        <end position="70"/>
    </location>
</feature>
<keyword evidence="3" id="KW-0217">Developmental protein</keyword>
<reference evidence="19" key="1">
    <citation type="submission" date="2025-08" db="UniProtKB">
        <authorList>
            <consortium name="RefSeq"/>
        </authorList>
    </citation>
    <scope>IDENTIFICATION</scope>
    <source>
        <tissue evidence="19">Whole Larva</tissue>
    </source>
</reference>
<dbReference type="Proteomes" id="UP000695000">
    <property type="component" value="Unplaced"/>
</dbReference>
<feature type="domain" description="C2H2-type" evidence="17">
    <location>
        <begin position="568"/>
        <end position="596"/>
    </location>
</feature>
<dbReference type="InterPro" id="IPR036236">
    <property type="entry name" value="Znf_C2H2_sf"/>
</dbReference>
<feature type="domain" description="C2H2-type" evidence="17">
    <location>
        <begin position="935"/>
        <end position="962"/>
    </location>
</feature>
<evidence type="ECO:0000256" key="9">
    <source>
        <dbReference type="ARBA" id="ARBA00022833"/>
    </source>
</evidence>
<feature type="domain" description="C2H2-type" evidence="17">
    <location>
        <begin position="361"/>
        <end position="389"/>
    </location>
</feature>
<keyword evidence="9" id="KW-0862">Zinc</keyword>
<dbReference type="PANTHER" id="PTHR24379">
    <property type="entry name" value="KRAB AND ZINC FINGER DOMAIN-CONTAINING"/>
    <property type="match status" value="1"/>
</dbReference>
<feature type="compositionally biased region" description="Low complexity" evidence="16">
    <location>
        <begin position="71"/>
        <end position="98"/>
    </location>
</feature>
<keyword evidence="12" id="KW-0010">Activator</keyword>
<evidence type="ECO:0000256" key="15">
    <source>
        <dbReference type="PROSITE-ProRule" id="PRU00042"/>
    </source>
</evidence>
<feature type="domain" description="C2H2-type" evidence="17">
    <location>
        <begin position="145"/>
        <end position="172"/>
    </location>
</feature>
<feature type="domain" description="C2H2-type" evidence="17">
    <location>
        <begin position="1060"/>
        <end position="1098"/>
    </location>
</feature>
<feature type="region of interest" description="Disordered" evidence="16">
    <location>
        <begin position="445"/>
        <end position="464"/>
    </location>
</feature>
<dbReference type="SMART" id="SM00355">
    <property type="entry name" value="ZnF_C2H2"/>
    <property type="match status" value="23"/>
</dbReference>
<feature type="compositionally biased region" description="Polar residues" evidence="16">
    <location>
        <begin position="450"/>
        <end position="463"/>
    </location>
</feature>
<keyword evidence="7 15" id="KW-0863">Zinc-finger</keyword>
<evidence type="ECO:0000256" key="14">
    <source>
        <dbReference type="ARBA" id="ARBA00023242"/>
    </source>
</evidence>
<keyword evidence="10" id="KW-0805">Transcription regulation</keyword>
<feature type="compositionally biased region" description="Acidic residues" evidence="16">
    <location>
        <begin position="16"/>
        <end position="27"/>
    </location>
</feature>
<evidence type="ECO:0000256" key="11">
    <source>
        <dbReference type="ARBA" id="ARBA00023125"/>
    </source>
</evidence>
<dbReference type="InterPro" id="IPR013087">
    <property type="entry name" value="Znf_C2H2_type"/>
</dbReference>
<organism evidence="18 19">
    <name type="scientific">Nicrophorus vespilloides</name>
    <name type="common">Boreal carrion beetle</name>
    <dbReference type="NCBI Taxonomy" id="110193"/>
    <lineage>
        <taxon>Eukaryota</taxon>
        <taxon>Metazoa</taxon>
        <taxon>Ecdysozoa</taxon>
        <taxon>Arthropoda</taxon>
        <taxon>Hexapoda</taxon>
        <taxon>Insecta</taxon>
        <taxon>Pterygota</taxon>
        <taxon>Neoptera</taxon>
        <taxon>Endopterygota</taxon>
        <taxon>Coleoptera</taxon>
        <taxon>Polyphaga</taxon>
        <taxon>Staphyliniformia</taxon>
        <taxon>Silphidae</taxon>
        <taxon>Nicrophorinae</taxon>
        <taxon>Nicrophorus</taxon>
    </lineage>
</organism>
<evidence type="ECO:0000256" key="8">
    <source>
        <dbReference type="ARBA" id="ARBA00022782"/>
    </source>
</evidence>
<evidence type="ECO:0000256" key="3">
    <source>
        <dbReference type="ARBA" id="ARBA00022473"/>
    </source>
</evidence>
<feature type="region of interest" description="Disordered" evidence="16">
    <location>
        <begin position="216"/>
        <end position="245"/>
    </location>
</feature>
<dbReference type="Gene3D" id="3.30.160.60">
    <property type="entry name" value="Classic Zinc Finger"/>
    <property type="match status" value="8"/>
</dbReference>
<dbReference type="GeneID" id="108560844"/>
<comment type="similarity">
    <text evidence="2">Belongs to the krueppel C2H2-type zinc-finger protein family.</text>
</comment>
<keyword evidence="5" id="KW-0479">Metal-binding</keyword>
<feature type="domain" description="C2H2-type" evidence="17">
    <location>
        <begin position="598"/>
        <end position="627"/>
    </location>
</feature>
<evidence type="ECO:0000259" key="17">
    <source>
        <dbReference type="PROSITE" id="PS50157"/>
    </source>
</evidence>
<keyword evidence="13" id="KW-0804">Transcription</keyword>
<keyword evidence="4" id="KW-0678">Repressor</keyword>
<keyword evidence="14" id="KW-0539">Nucleus</keyword>
<keyword evidence="6" id="KW-0677">Repeat</keyword>
<dbReference type="PROSITE" id="PS50157">
    <property type="entry name" value="ZINC_FINGER_C2H2_2"/>
    <property type="match status" value="14"/>
</dbReference>
<gene>
    <name evidence="19" type="primary">LOC108560844</name>
</gene>
<evidence type="ECO:0000256" key="4">
    <source>
        <dbReference type="ARBA" id="ARBA00022491"/>
    </source>
</evidence>
<keyword evidence="8" id="KW-0221">Differentiation</keyword>
<feature type="region of interest" description="Disordered" evidence="16">
    <location>
        <begin position="404"/>
        <end position="438"/>
    </location>
</feature>
<evidence type="ECO:0000256" key="16">
    <source>
        <dbReference type="SAM" id="MobiDB-lite"/>
    </source>
</evidence>
<feature type="domain" description="C2H2-type" evidence="17">
    <location>
        <begin position="173"/>
        <end position="200"/>
    </location>
</feature>
<evidence type="ECO:0000256" key="13">
    <source>
        <dbReference type="ARBA" id="ARBA00023163"/>
    </source>
</evidence>
<accession>A0ABM1MHJ6</accession>
<evidence type="ECO:0000256" key="6">
    <source>
        <dbReference type="ARBA" id="ARBA00022737"/>
    </source>
</evidence>
<sequence>MSRRKQANPAKLGETESTDALEEEEDTPSSSKEMMMGMFKNGGDNNVFDDVDIKEEDEILDDDDEDEDDGSLLNGQGSSPSSSSEQASPASSCQSSLSDTPEAEEPYTMGATATTPYECNICKRAFARSSLLSKHVQTHTEQLQFSCPYCRRLFKHKRSRDRHTKLHTGDKKYKCLHCDSAFARSDHLKIHMKTHDNKKPHQCELCNRGYNTAAALASHQQHHSKQEQRRCGSSASRSSAVSTPSPGNFRCLQCPDTFEKPEHLQNHLQVSHKNISPPASHPNNLLMDASFNILKTAIDLPKIACMYCGKDFLSMNHMYQHIHSEHRAIFNSISQSFTPLPSPVMENLSPKTSRQNSSPTYACDRCTMRFDSPILLQEHIENVHWGPTGLYKYDFTTMSNSSGISNEKSSHSLAATSQSKPTDLSRKRRSENPLDFKLDKRKADEAALVSKQTSSPSTGSPYESNDKPCICSYCYAQMPNFKMFLLHMETHVSMSTPSTPLPLSTNNVIGCCPLCGEPARSTLELGRHIFSHAISNVTARCCHCCKKPFDQIDDLQKHLLEAHSQTVYKCSICNDIFETQLALQMHFSNKHSPECKHYRCNLCCDQVFHDRLTAELHVNMKHSIQAPLSSSVRNYHHMSRFPEIETRAEFSIYQCPFCQKAFKDEYLQYVHILKEHNEVREGENYLLDSSNRRIPSASPNVAYSKTSSSPDKIDLGKIGNYSCEICNRSDIASEAELTAHKKLHHAKTKVGTLSLQCAYCNEHCKSRNDLENHMKSHQVSCGKGKHKCNICDEIFTSNGTLAEHKLSHCKIVAGSSCTQCKAVLLDEQSFYNHQLQHSNTSAINKQNSQISLPANCIICCQTLQTDVEIKLHAKFHLRHLLQKELICAICNKMCDNHLLKHVEKNNINVPICIECMKATNGSSPSSLIASQSKLFACLKCSQTFDTEDEIKAHTTEHMMNEEPSLECHLCRNVLPSPTKLQVHLIEHNFMGMGQYRCYVCSSVFTTAMGLRTHIIAHGLIHRPYECTDCKMKFFFETELENHRYVHLHPNMYTKNGSEYFECKSCGRSFNDNIYYKEHVQSCPMSTKDIEQSHETKKIEIKKEELNTECEHELATINNNK</sequence>
<comment type="subcellular location">
    <subcellularLocation>
        <location evidence="1">Nucleus</location>
    </subcellularLocation>
</comment>
<feature type="compositionally biased region" description="Low complexity" evidence="16">
    <location>
        <begin position="233"/>
        <end position="245"/>
    </location>
</feature>
<feature type="domain" description="C2H2-type" evidence="17">
    <location>
        <begin position="786"/>
        <end position="808"/>
    </location>
</feature>
<dbReference type="PANTHER" id="PTHR24379:SF128">
    <property type="entry name" value="C2H2-TYPE DOMAIN-CONTAINING PROTEIN"/>
    <property type="match status" value="1"/>
</dbReference>
<dbReference type="SUPFAM" id="SSF57667">
    <property type="entry name" value="beta-beta-alpha zinc fingers"/>
    <property type="match status" value="4"/>
</dbReference>
<feature type="domain" description="C2H2-type" evidence="17">
    <location>
        <begin position="249"/>
        <end position="277"/>
    </location>
</feature>